<evidence type="ECO:0000313" key="3">
    <source>
        <dbReference type="Proteomes" id="UP000673375"/>
    </source>
</evidence>
<accession>A0ABS4CGV1</accession>
<evidence type="ECO:0000313" key="2">
    <source>
        <dbReference type="EMBL" id="MBP1045386.1"/>
    </source>
</evidence>
<feature type="transmembrane region" description="Helical" evidence="1">
    <location>
        <begin position="12"/>
        <end position="30"/>
    </location>
</feature>
<sequence>MAILQILFLIDKGVQIYSGLLVIYALLSWFPGAQDSFLGRLVARLCEPYLSLFDRLNLNIGMVSFNVMIGIIVLNLASGGLNMIILSLIG</sequence>
<dbReference type="RefSeq" id="WP_209556229.1">
    <property type="nucleotide sequence ID" value="NZ_JAEDXU010000001.1"/>
</dbReference>
<evidence type="ECO:0000256" key="1">
    <source>
        <dbReference type="SAM" id="Phobius"/>
    </source>
</evidence>
<keyword evidence="3" id="KW-1185">Reference proteome</keyword>
<protein>
    <submittedName>
        <fullName evidence="2">YggT family protein</fullName>
    </submittedName>
</protein>
<comment type="caution">
    <text evidence="2">The sequence shown here is derived from an EMBL/GenBank/DDBJ whole genome shotgun (WGS) entry which is preliminary data.</text>
</comment>
<dbReference type="Pfam" id="PF02325">
    <property type="entry name" value="CCB3_YggT"/>
    <property type="match status" value="1"/>
</dbReference>
<dbReference type="Proteomes" id="UP000673375">
    <property type="component" value="Unassembled WGS sequence"/>
</dbReference>
<dbReference type="EMBL" id="JAEDXU010000001">
    <property type="protein sequence ID" value="MBP1045386.1"/>
    <property type="molecule type" value="Genomic_DNA"/>
</dbReference>
<gene>
    <name evidence="2" type="ORF">I6N96_03790</name>
</gene>
<dbReference type="InterPro" id="IPR003425">
    <property type="entry name" value="CCB3/YggT"/>
</dbReference>
<reference evidence="2 3" key="1">
    <citation type="submission" date="2020-12" db="EMBL/GenBank/DDBJ databases">
        <title>Vagococcus allomyrinae sp. nov. and Enterococcus lavae sp. nov., isolated from the larvae of Allomyrina dichotoma.</title>
        <authorList>
            <person name="Lee S.D."/>
        </authorList>
    </citation>
    <scope>NUCLEOTIDE SEQUENCE [LARGE SCALE GENOMIC DNA]</scope>
    <source>
        <strain evidence="2 3">BWM-S5</strain>
    </source>
</reference>
<name>A0ABS4CGV1_9ENTE</name>
<keyword evidence="1" id="KW-1133">Transmembrane helix</keyword>
<keyword evidence="1" id="KW-0472">Membrane</keyword>
<organism evidence="2 3">
    <name type="scientific">Enterococcus larvae</name>
    <dbReference type="NCBI Taxonomy" id="2794352"/>
    <lineage>
        <taxon>Bacteria</taxon>
        <taxon>Bacillati</taxon>
        <taxon>Bacillota</taxon>
        <taxon>Bacilli</taxon>
        <taxon>Lactobacillales</taxon>
        <taxon>Enterococcaceae</taxon>
        <taxon>Enterococcus</taxon>
    </lineage>
</organism>
<keyword evidence="1" id="KW-0812">Transmembrane</keyword>
<proteinExistence type="predicted"/>
<feature type="transmembrane region" description="Helical" evidence="1">
    <location>
        <begin position="65"/>
        <end position="89"/>
    </location>
</feature>